<sequence>MPDGIQYFLERADWDAEAARDTLRDYVTEYLGNEQGILIIDKTSFIKKGHHSAGVQRQ</sequence>
<evidence type="ECO:0000313" key="2">
    <source>
        <dbReference type="EMBL" id="MDC9598224.1"/>
    </source>
</evidence>
<protein>
    <submittedName>
        <fullName evidence="2">Transposase</fullName>
    </submittedName>
</protein>
<dbReference type="InterPro" id="IPR038721">
    <property type="entry name" value="IS701-like_DDE_dom"/>
</dbReference>
<name>A0ABT5LUX7_9GAMM</name>
<feature type="domain" description="Transposase IS701-like DDE" evidence="1">
    <location>
        <begin position="4"/>
        <end position="58"/>
    </location>
</feature>
<accession>A0ABT5LUX7</accession>
<evidence type="ECO:0000313" key="3">
    <source>
        <dbReference type="Proteomes" id="UP001220225"/>
    </source>
</evidence>
<keyword evidence="3" id="KW-1185">Reference proteome</keyword>
<dbReference type="Pfam" id="PF13546">
    <property type="entry name" value="DDE_5"/>
    <property type="match status" value="1"/>
</dbReference>
<reference evidence="2 3" key="1">
    <citation type="submission" date="2023-02" db="EMBL/GenBank/DDBJ databases">
        <title>Entomopathogenic bacteria.</title>
        <authorList>
            <person name="Machado R.A."/>
        </authorList>
    </citation>
    <scope>NUCLEOTIDE SEQUENCE [LARGE SCALE GENOMIC DNA]</scope>
    <source>
        <strain evidence="2 3">XENO-2</strain>
    </source>
</reference>
<organism evidence="2 3">
    <name type="scientific">Xenorhabdus anantnagensis</name>
    <dbReference type="NCBI Taxonomy" id="3025875"/>
    <lineage>
        <taxon>Bacteria</taxon>
        <taxon>Pseudomonadati</taxon>
        <taxon>Pseudomonadota</taxon>
        <taxon>Gammaproteobacteria</taxon>
        <taxon>Enterobacterales</taxon>
        <taxon>Morganellaceae</taxon>
        <taxon>Xenorhabdus</taxon>
    </lineage>
</organism>
<proteinExistence type="predicted"/>
<gene>
    <name evidence="2" type="ORF">PSI14_15590</name>
</gene>
<evidence type="ECO:0000259" key="1">
    <source>
        <dbReference type="Pfam" id="PF13546"/>
    </source>
</evidence>
<comment type="caution">
    <text evidence="2">The sequence shown here is derived from an EMBL/GenBank/DDBJ whole genome shotgun (WGS) entry which is preliminary data.</text>
</comment>
<dbReference type="Proteomes" id="UP001220225">
    <property type="component" value="Unassembled WGS sequence"/>
</dbReference>
<dbReference type="EMBL" id="JAQRFN010000024">
    <property type="protein sequence ID" value="MDC9598224.1"/>
    <property type="molecule type" value="Genomic_DNA"/>
</dbReference>